<evidence type="ECO:0000259" key="9">
    <source>
        <dbReference type="PROSITE" id="PS52029"/>
    </source>
</evidence>
<feature type="signal peptide" evidence="8">
    <location>
        <begin position="1"/>
        <end position="32"/>
    </location>
</feature>
<evidence type="ECO:0000256" key="3">
    <source>
        <dbReference type="ARBA" id="ARBA00022679"/>
    </source>
</evidence>
<dbReference type="SUPFAM" id="SSF141523">
    <property type="entry name" value="L,D-transpeptidase catalytic domain-like"/>
    <property type="match status" value="1"/>
</dbReference>
<keyword evidence="4 7" id="KW-0133">Cell shape</keyword>
<comment type="caution">
    <text evidence="10">The sequence shown here is derived from an EMBL/GenBank/DDBJ whole genome shotgun (WGS) entry which is preliminary data.</text>
</comment>
<reference evidence="10 11" key="1">
    <citation type="submission" date="2021-11" db="EMBL/GenBank/DDBJ databases">
        <title>Genomic of Niabella pedocola.</title>
        <authorList>
            <person name="Wu T."/>
        </authorList>
    </citation>
    <scope>NUCLEOTIDE SEQUENCE [LARGE SCALE GENOMIC DNA]</scope>
    <source>
        <strain evidence="10 11">JCM 31011</strain>
    </source>
</reference>
<feature type="active site" description="Nucleophile" evidence="7">
    <location>
        <position position="375"/>
    </location>
</feature>
<sequence length="443" mass="50305">MKQKRRKSYSGITGAVLMVAFLQLGAVTAAFAQVQQKHLTERSLTNPSLVDAFYRQREGRLFWLESEASIDDSLQQELVRIIKEDAPRQGLDPLKYLSLLPPVISSSEPGESLVYDRMFTDAALTYFTDLYSGDPRLRTRVGSDEITGKYQVSDRQHVINLLGKANNSVLLRALVTELEPSQPFYQALKQELQQQLELGDRKKAASLAISLNNCRWFFHFRFKHFVVVNIAAAELNYFEQDSVKLNMRIVAGKPSTMTPRFVTYCDEVILYPYWNVPRSIAVNEILPFCKKNLVVLDILRMQVINSKGMVVDPKQLDWKKFSAKNFPYRFRQSTGCDNALGVIKFNLSSPYSVYLHDTNLKSNFEAAKRYFSHGCIRIQKPLELANELLEEKLDEGFLTAGIKGQQPIPKKIAKPVPVFVLYMTADVTAAGTVGYFPDVYGLL</sequence>
<keyword evidence="5 7" id="KW-0573">Peptidoglycan synthesis</keyword>
<evidence type="ECO:0000313" key="11">
    <source>
        <dbReference type="Proteomes" id="UP001199816"/>
    </source>
</evidence>
<dbReference type="InterPro" id="IPR038063">
    <property type="entry name" value="Transpep_catalytic_dom"/>
</dbReference>
<dbReference type="Pfam" id="PF20142">
    <property type="entry name" value="Scaffold"/>
    <property type="match status" value="1"/>
</dbReference>
<evidence type="ECO:0000256" key="7">
    <source>
        <dbReference type="PROSITE-ProRule" id="PRU01373"/>
    </source>
</evidence>
<name>A0ABS8PN11_9BACT</name>
<protein>
    <submittedName>
        <fullName evidence="10">L,D-transpeptidase family protein</fullName>
    </submittedName>
</protein>
<evidence type="ECO:0000256" key="5">
    <source>
        <dbReference type="ARBA" id="ARBA00022984"/>
    </source>
</evidence>
<evidence type="ECO:0000313" key="10">
    <source>
        <dbReference type="EMBL" id="MCD2422134.1"/>
    </source>
</evidence>
<comment type="similarity">
    <text evidence="2">Belongs to the YkuD family.</text>
</comment>
<dbReference type="PANTHER" id="PTHR41533">
    <property type="entry name" value="L,D-TRANSPEPTIDASE HI_1667-RELATED"/>
    <property type="match status" value="1"/>
</dbReference>
<dbReference type="CDD" id="cd16913">
    <property type="entry name" value="YkuD_like"/>
    <property type="match status" value="1"/>
</dbReference>
<dbReference type="InterPro" id="IPR052905">
    <property type="entry name" value="LD-transpeptidase_YkuD-like"/>
</dbReference>
<dbReference type="Gene3D" id="2.40.440.10">
    <property type="entry name" value="L,D-transpeptidase catalytic domain-like"/>
    <property type="match status" value="1"/>
</dbReference>
<evidence type="ECO:0000256" key="2">
    <source>
        <dbReference type="ARBA" id="ARBA00005992"/>
    </source>
</evidence>
<dbReference type="InterPro" id="IPR045380">
    <property type="entry name" value="LD_TPept_scaffold_dom"/>
</dbReference>
<dbReference type="PANTHER" id="PTHR41533:SF2">
    <property type="entry name" value="BLR7131 PROTEIN"/>
    <property type="match status" value="1"/>
</dbReference>
<dbReference type="EMBL" id="JAJNEC010000004">
    <property type="protein sequence ID" value="MCD2422134.1"/>
    <property type="molecule type" value="Genomic_DNA"/>
</dbReference>
<evidence type="ECO:0000256" key="1">
    <source>
        <dbReference type="ARBA" id="ARBA00004752"/>
    </source>
</evidence>
<feature type="active site" description="Proton donor/acceptor" evidence="7">
    <location>
        <position position="356"/>
    </location>
</feature>
<gene>
    <name evidence="10" type="ORF">LQ567_05125</name>
</gene>
<proteinExistence type="inferred from homology"/>
<comment type="pathway">
    <text evidence="1 7">Cell wall biogenesis; peptidoglycan biosynthesis.</text>
</comment>
<evidence type="ECO:0000256" key="8">
    <source>
        <dbReference type="SAM" id="SignalP"/>
    </source>
</evidence>
<feature type="domain" description="L,D-TPase catalytic" evidence="9">
    <location>
        <begin position="224"/>
        <end position="419"/>
    </location>
</feature>
<dbReference type="Pfam" id="PF03734">
    <property type="entry name" value="YkuD"/>
    <property type="match status" value="1"/>
</dbReference>
<keyword evidence="8" id="KW-0732">Signal</keyword>
<keyword evidence="11" id="KW-1185">Reference proteome</keyword>
<evidence type="ECO:0000256" key="4">
    <source>
        <dbReference type="ARBA" id="ARBA00022960"/>
    </source>
</evidence>
<dbReference type="InterPro" id="IPR005490">
    <property type="entry name" value="LD_TPept_cat_dom"/>
</dbReference>
<accession>A0ABS8PN11</accession>
<organism evidence="10 11">
    <name type="scientific">Niabella pedocola</name>
    <dbReference type="NCBI Taxonomy" id="1752077"/>
    <lineage>
        <taxon>Bacteria</taxon>
        <taxon>Pseudomonadati</taxon>
        <taxon>Bacteroidota</taxon>
        <taxon>Chitinophagia</taxon>
        <taxon>Chitinophagales</taxon>
        <taxon>Chitinophagaceae</taxon>
        <taxon>Niabella</taxon>
    </lineage>
</organism>
<evidence type="ECO:0000256" key="6">
    <source>
        <dbReference type="ARBA" id="ARBA00023316"/>
    </source>
</evidence>
<keyword evidence="3" id="KW-0808">Transferase</keyword>
<feature type="chain" id="PRO_5047292266" evidence="8">
    <location>
        <begin position="33"/>
        <end position="443"/>
    </location>
</feature>
<keyword evidence="6 7" id="KW-0961">Cell wall biogenesis/degradation</keyword>
<dbReference type="PROSITE" id="PS52029">
    <property type="entry name" value="LD_TPASE"/>
    <property type="match status" value="1"/>
</dbReference>
<dbReference type="RefSeq" id="WP_231003037.1">
    <property type="nucleotide sequence ID" value="NZ_JAJNEC010000004.1"/>
</dbReference>
<dbReference type="Proteomes" id="UP001199816">
    <property type="component" value="Unassembled WGS sequence"/>
</dbReference>